<gene>
    <name evidence="1" type="ORF">ACFSDX_06620</name>
</gene>
<accession>A0ABW4QRG2</accession>
<name>A0ABW4QRG2_9BACT</name>
<dbReference type="Proteomes" id="UP001597197">
    <property type="component" value="Unassembled WGS sequence"/>
</dbReference>
<keyword evidence="2" id="KW-1185">Reference proteome</keyword>
<organism evidence="1 2">
    <name type="scientific">Hymenobacter bucti</name>
    <dbReference type="NCBI Taxonomy" id="1844114"/>
    <lineage>
        <taxon>Bacteria</taxon>
        <taxon>Pseudomonadati</taxon>
        <taxon>Bacteroidota</taxon>
        <taxon>Cytophagia</taxon>
        <taxon>Cytophagales</taxon>
        <taxon>Hymenobacteraceae</taxon>
        <taxon>Hymenobacter</taxon>
    </lineage>
</organism>
<evidence type="ECO:0000313" key="1">
    <source>
        <dbReference type="EMBL" id="MFD1872091.1"/>
    </source>
</evidence>
<dbReference type="EMBL" id="JBHUFD010000002">
    <property type="protein sequence ID" value="MFD1872091.1"/>
    <property type="molecule type" value="Genomic_DNA"/>
</dbReference>
<sequence>MNPDEKITIIWQGEEVGVLLNPMPDMWYLDGSWVSNNSVAANAFEALAKKLEVKETSKDWGKGIDVQLKDEAGQIRGLVLCLTEQHSLYLRRITYPAKFDKEYRSNSKPVLNKTSLFQQMLNFIVSRK</sequence>
<protein>
    <submittedName>
        <fullName evidence="1">Uncharacterized protein</fullName>
    </submittedName>
</protein>
<reference evidence="2" key="1">
    <citation type="journal article" date="2019" name="Int. J. Syst. Evol. Microbiol.">
        <title>The Global Catalogue of Microorganisms (GCM) 10K type strain sequencing project: providing services to taxonomists for standard genome sequencing and annotation.</title>
        <authorList>
            <consortium name="The Broad Institute Genomics Platform"/>
            <consortium name="The Broad Institute Genome Sequencing Center for Infectious Disease"/>
            <person name="Wu L."/>
            <person name="Ma J."/>
        </authorList>
    </citation>
    <scope>NUCLEOTIDE SEQUENCE [LARGE SCALE GENOMIC DNA]</scope>
    <source>
        <strain evidence="2">CGMCC 1.15795</strain>
    </source>
</reference>
<evidence type="ECO:0000313" key="2">
    <source>
        <dbReference type="Proteomes" id="UP001597197"/>
    </source>
</evidence>
<proteinExistence type="predicted"/>
<comment type="caution">
    <text evidence="1">The sequence shown here is derived from an EMBL/GenBank/DDBJ whole genome shotgun (WGS) entry which is preliminary data.</text>
</comment>
<dbReference type="RefSeq" id="WP_382312464.1">
    <property type="nucleotide sequence ID" value="NZ_JBHUFD010000002.1"/>
</dbReference>